<dbReference type="Proteomes" id="UP000585474">
    <property type="component" value="Unassembled WGS sequence"/>
</dbReference>
<dbReference type="InterPro" id="IPR002885">
    <property type="entry name" value="PPR_rpt"/>
</dbReference>
<sequence>MAACTKNLLFAEAIELFERLLHFPYLKPDSYTYPSVLKACGGLGRGGYGQMVHTHVIKSGIFTDIVIASSVVGMYAKCEMFGSALQLFVEMPERDVACWNTVISGYYHSGQCEKALELFEKMKDLGFEPNSVTITTAISSCARLLDLERGKRIHNGLTENGFVLDGFVSAALVDMYGKCGCLEMAVEVFDQMPMKSLVSWNSIIAGYSLIGDSNSCIELFKKMNEEGVKPTSTTLSSLLIACSRSANLQFGKFVHGYVIRNCLEADIFVSSSLLDLYFKCSYFVALRIFNDLKEAGVKPDAITFTTILTACSRLAALEQGEEIARFLIEKDPDDPSTYIVLANMYASVKRWDEARKVRLKMKVLGLKKNPGCSWIEVGKRIQPFFVEDTSHPEAELVYDCLASLSVHMEKDELELN</sequence>
<gene>
    <name evidence="3" type="ORF">Acr_28g0013450</name>
</gene>
<dbReference type="Pfam" id="PF20431">
    <property type="entry name" value="E_motif"/>
    <property type="match status" value="1"/>
</dbReference>
<comment type="caution">
    <text evidence="3">The sequence shown here is derived from an EMBL/GenBank/DDBJ whole genome shotgun (WGS) entry which is preliminary data.</text>
</comment>
<dbReference type="Gene3D" id="1.25.40.10">
    <property type="entry name" value="Tetratricopeptide repeat domain"/>
    <property type="match status" value="3"/>
</dbReference>
<feature type="repeat" description="PPR" evidence="2">
    <location>
        <begin position="196"/>
        <end position="230"/>
    </location>
</feature>
<dbReference type="FunFam" id="1.25.40.10:FF:000344">
    <property type="entry name" value="Pentatricopeptide repeat-containing protein"/>
    <property type="match status" value="1"/>
</dbReference>
<dbReference type="PROSITE" id="PS51375">
    <property type="entry name" value="PPR"/>
    <property type="match status" value="3"/>
</dbReference>
<accession>A0A7J0HBZ3</accession>
<proteinExistence type="predicted"/>
<keyword evidence="1" id="KW-0677">Repeat</keyword>
<dbReference type="PANTHER" id="PTHR24015">
    <property type="entry name" value="OS07G0578800 PROTEIN-RELATED"/>
    <property type="match status" value="1"/>
</dbReference>
<dbReference type="InterPro" id="IPR011990">
    <property type="entry name" value="TPR-like_helical_dom_sf"/>
</dbReference>
<dbReference type="SUPFAM" id="SSF48452">
    <property type="entry name" value="TPR-like"/>
    <property type="match status" value="1"/>
</dbReference>
<dbReference type="GO" id="GO:0009451">
    <property type="term" value="P:RNA modification"/>
    <property type="evidence" value="ECO:0007669"/>
    <property type="project" value="InterPro"/>
</dbReference>
<keyword evidence="4" id="KW-1185">Reference proteome</keyword>
<dbReference type="InterPro" id="IPR046848">
    <property type="entry name" value="E_motif"/>
</dbReference>
<dbReference type="Pfam" id="PF13041">
    <property type="entry name" value="PPR_2"/>
    <property type="match status" value="2"/>
</dbReference>
<dbReference type="AlphaFoldDB" id="A0A7J0HBZ3"/>
<dbReference type="FunFam" id="1.25.40.10:FF:000158">
    <property type="entry name" value="pentatricopeptide repeat-containing protein At2g33680"/>
    <property type="match status" value="1"/>
</dbReference>
<dbReference type="EMBL" id="BJWL01000028">
    <property type="protein sequence ID" value="GFZ20640.1"/>
    <property type="molecule type" value="Genomic_DNA"/>
</dbReference>
<evidence type="ECO:0000256" key="1">
    <source>
        <dbReference type="ARBA" id="ARBA00022737"/>
    </source>
</evidence>
<evidence type="ECO:0000256" key="2">
    <source>
        <dbReference type="PROSITE-ProRule" id="PRU00708"/>
    </source>
</evidence>
<reference evidence="3 4" key="1">
    <citation type="submission" date="2019-07" db="EMBL/GenBank/DDBJ databases">
        <title>De Novo Assembly of kiwifruit Actinidia rufa.</title>
        <authorList>
            <person name="Sugita-Konishi S."/>
            <person name="Sato K."/>
            <person name="Mori E."/>
            <person name="Abe Y."/>
            <person name="Kisaki G."/>
            <person name="Hamano K."/>
            <person name="Suezawa K."/>
            <person name="Otani M."/>
            <person name="Fukuda T."/>
            <person name="Manabe T."/>
            <person name="Gomi K."/>
            <person name="Tabuchi M."/>
            <person name="Akimitsu K."/>
            <person name="Kataoka I."/>
        </authorList>
    </citation>
    <scope>NUCLEOTIDE SEQUENCE [LARGE SCALE GENOMIC DNA]</scope>
    <source>
        <strain evidence="4">cv. Fuchu</strain>
    </source>
</reference>
<dbReference type="GO" id="GO:0099402">
    <property type="term" value="P:plant organ development"/>
    <property type="evidence" value="ECO:0007669"/>
    <property type="project" value="UniProtKB-ARBA"/>
</dbReference>
<evidence type="ECO:0000313" key="4">
    <source>
        <dbReference type="Proteomes" id="UP000585474"/>
    </source>
</evidence>
<dbReference type="Pfam" id="PF01535">
    <property type="entry name" value="PPR"/>
    <property type="match status" value="1"/>
</dbReference>
<dbReference type="Pfam" id="PF13812">
    <property type="entry name" value="PPR_3"/>
    <property type="match status" value="1"/>
</dbReference>
<evidence type="ECO:0000313" key="3">
    <source>
        <dbReference type="EMBL" id="GFZ20640.1"/>
    </source>
</evidence>
<feature type="repeat" description="PPR" evidence="2">
    <location>
        <begin position="95"/>
        <end position="129"/>
    </location>
</feature>
<organism evidence="3 4">
    <name type="scientific">Actinidia rufa</name>
    <dbReference type="NCBI Taxonomy" id="165716"/>
    <lineage>
        <taxon>Eukaryota</taxon>
        <taxon>Viridiplantae</taxon>
        <taxon>Streptophyta</taxon>
        <taxon>Embryophyta</taxon>
        <taxon>Tracheophyta</taxon>
        <taxon>Spermatophyta</taxon>
        <taxon>Magnoliopsida</taxon>
        <taxon>eudicotyledons</taxon>
        <taxon>Gunneridae</taxon>
        <taxon>Pentapetalae</taxon>
        <taxon>asterids</taxon>
        <taxon>Ericales</taxon>
        <taxon>Actinidiaceae</taxon>
        <taxon>Actinidia</taxon>
    </lineage>
</organism>
<dbReference type="GO" id="GO:0003723">
    <property type="term" value="F:RNA binding"/>
    <property type="evidence" value="ECO:0007669"/>
    <property type="project" value="InterPro"/>
</dbReference>
<dbReference type="NCBIfam" id="TIGR00756">
    <property type="entry name" value="PPR"/>
    <property type="match status" value="3"/>
</dbReference>
<protein>
    <submittedName>
        <fullName evidence="3">Tetratricopeptide repeat (TPR)-like superfamily protein</fullName>
    </submittedName>
</protein>
<name>A0A7J0HBZ3_9ERIC</name>
<dbReference type="OrthoDB" id="185373at2759"/>
<dbReference type="InterPro" id="IPR046960">
    <property type="entry name" value="PPR_At4g14850-like_plant"/>
</dbReference>
<dbReference type="PANTHER" id="PTHR24015:SF548">
    <property type="entry name" value="OS08G0340900 PROTEIN"/>
    <property type="match status" value="1"/>
</dbReference>
<feature type="repeat" description="PPR" evidence="2">
    <location>
        <begin position="334"/>
        <end position="368"/>
    </location>
</feature>